<feature type="compositionally biased region" description="Low complexity" evidence="1">
    <location>
        <begin position="89"/>
        <end position="117"/>
    </location>
</feature>
<dbReference type="Proteomes" id="UP000815677">
    <property type="component" value="Unassembled WGS sequence"/>
</dbReference>
<protein>
    <submittedName>
        <fullName evidence="2">Uncharacterized protein</fullName>
    </submittedName>
</protein>
<reference evidence="2" key="1">
    <citation type="submission" date="2014-09" db="EMBL/GenBank/DDBJ databases">
        <title>Genome sequence of the luminous mushroom Mycena chlorophos for searching fungal bioluminescence genes.</title>
        <authorList>
            <person name="Tanaka Y."/>
            <person name="Kasuga D."/>
            <person name="Oba Y."/>
            <person name="Hase S."/>
            <person name="Sato K."/>
            <person name="Oba Y."/>
            <person name="Sakakibara Y."/>
        </authorList>
    </citation>
    <scope>NUCLEOTIDE SEQUENCE</scope>
</reference>
<name>A0ABQ0L941_MYCCL</name>
<organism evidence="2 3">
    <name type="scientific">Mycena chlorophos</name>
    <name type="common">Agaric fungus</name>
    <name type="synonym">Agaricus chlorophos</name>
    <dbReference type="NCBI Taxonomy" id="658473"/>
    <lineage>
        <taxon>Eukaryota</taxon>
        <taxon>Fungi</taxon>
        <taxon>Dikarya</taxon>
        <taxon>Basidiomycota</taxon>
        <taxon>Agaricomycotina</taxon>
        <taxon>Agaricomycetes</taxon>
        <taxon>Agaricomycetidae</taxon>
        <taxon>Agaricales</taxon>
        <taxon>Marasmiineae</taxon>
        <taxon>Mycenaceae</taxon>
        <taxon>Mycena</taxon>
    </lineage>
</organism>
<sequence>MLLAISEASALGTMFARKVLNPLGRIGDAAIESLDARDFEERLETQRRSAQSASAATSPVQNQTRTPSRSSATSRRAEQQRCCPNSIHSRNSAPSSTTPATPTRSPTTAQPRPSSASHPRRRPSPPAK</sequence>
<evidence type="ECO:0000256" key="1">
    <source>
        <dbReference type="SAM" id="MobiDB-lite"/>
    </source>
</evidence>
<evidence type="ECO:0000313" key="3">
    <source>
        <dbReference type="Proteomes" id="UP000815677"/>
    </source>
</evidence>
<dbReference type="EMBL" id="DF843797">
    <property type="protein sequence ID" value="GAT47611.1"/>
    <property type="molecule type" value="Genomic_DNA"/>
</dbReference>
<feature type="compositionally biased region" description="Low complexity" evidence="1">
    <location>
        <begin position="48"/>
        <end position="74"/>
    </location>
</feature>
<accession>A0ABQ0L941</accession>
<proteinExistence type="predicted"/>
<gene>
    <name evidence="2" type="ORF">MCHLO_05066</name>
</gene>
<keyword evidence="3" id="KW-1185">Reference proteome</keyword>
<feature type="compositionally biased region" description="Basic residues" evidence="1">
    <location>
        <begin position="118"/>
        <end position="128"/>
    </location>
</feature>
<evidence type="ECO:0000313" key="2">
    <source>
        <dbReference type="EMBL" id="GAT47611.1"/>
    </source>
</evidence>
<feature type="region of interest" description="Disordered" evidence="1">
    <location>
        <begin position="41"/>
        <end position="128"/>
    </location>
</feature>